<evidence type="ECO:0000256" key="3">
    <source>
        <dbReference type="ARBA" id="ARBA00022426"/>
    </source>
</evidence>
<sequence>MRRVLTIAAIGTLLTLAAIWFTGGFDQLAFWAAQMQRSFQNTIAGALRGARAGDDGAVLALLGACFAYGLAHAAGPGHGKVLIGGYGMGSDVPVLRLSIIALLSSLGQAVTAIALVYAGVLLLDLGRETLVGVTEDIMAPASYAAITAIGLWLVWRGGRKLPTALQASEGHGHDHDHRHHPHAEGGEICKECGHAHGPTLDQVRQAHSLRAALGLIAGIAIRPCTGALFVLVITWQMGIGGLGIGGTFAMALGTAIVTVGVGMAAGGLRGGLLAGITGSTRLARVSALLEVLAGTIVVFLAGGLLLRAL</sequence>
<comment type="function">
    <text evidence="1">Efflux system for nickel and cobalt.</text>
</comment>
<organism evidence="14 15">
    <name type="scientific">Sulfitobacter alexandrii</name>
    <dbReference type="NCBI Taxonomy" id="1917485"/>
    <lineage>
        <taxon>Bacteria</taxon>
        <taxon>Pseudomonadati</taxon>
        <taxon>Pseudomonadota</taxon>
        <taxon>Alphaproteobacteria</taxon>
        <taxon>Rhodobacterales</taxon>
        <taxon>Roseobacteraceae</taxon>
        <taxon>Sulfitobacter</taxon>
    </lineage>
</organism>
<dbReference type="PANTHER" id="PTHR40659">
    <property type="entry name" value="NICKEL/COBALT EFFLUX SYSTEM RCNA"/>
    <property type="match status" value="1"/>
</dbReference>
<keyword evidence="11 13" id="KW-0472">Membrane</keyword>
<dbReference type="OrthoDB" id="9812956at2"/>
<dbReference type="GO" id="GO:0046583">
    <property type="term" value="F:monoatomic cation efflux transmembrane transporter activity"/>
    <property type="evidence" value="ECO:0007669"/>
    <property type="project" value="TreeGrafter"/>
</dbReference>
<feature type="transmembrane region" description="Helical" evidence="13">
    <location>
        <begin position="212"/>
        <end position="235"/>
    </location>
</feature>
<evidence type="ECO:0000256" key="2">
    <source>
        <dbReference type="ARBA" id="ARBA00004651"/>
    </source>
</evidence>
<keyword evidence="9" id="KW-0406">Ion transport</keyword>
<keyword evidence="7 13" id="KW-0812">Transmembrane</keyword>
<keyword evidence="12" id="KW-0170">Cobalt</keyword>
<accession>A0A1J0WKS5</accession>
<dbReference type="PANTHER" id="PTHR40659:SF1">
    <property type="entry name" value="NICKEL_COBALT EFFLUX SYSTEM RCNA"/>
    <property type="match status" value="1"/>
</dbReference>
<evidence type="ECO:0000256" key="1">
    <source>
        <dbReference type="ARBA" id="ARBA00002510"/>
    </source>
</evidence>
<keyword evidence="6" id="KW-0533">Nickel</keyword>
<dbReference type="InterPro" id="IPR011541">
    <property type="entry name" value="Ni/Co_transpt_high_affinity"/>
</dbReference>
<evidence type="ECO:0000256" key="4">
    <source>
        <dbReference type="ARBA" id="ARBA00022448"/>
    </source>
</evidence>
<reference evidence="14 15" key="1">
    <citation type="submission" date="2016-11" db="EMBL/GenBank/DDBJ databases">
        <title>Complete genome sequence of Sulfitobacter sp. AM1-D1, a toxic bacteria associated with marine dinoflagellate Alexandrium minutum in East China Sea.</title>
        <authorList>
            <person name="Yang Q."/>
            <person name="Zhang X."/>
            <person name="Tian X."/>
        </authorList>
    </citation>
    <scope>NUCLEOTIDE SEQUENCE [LARGE SCALE GENOMIC DNA]</scope>
    <source>
        <strain evidence="14 15">AM1-D1</strain>
    </source>
</reference>
<keyword evidence="8 13" id="KW-1133">Transmembrane helix</keyword>
<feature type="transmembrane region" description="Helical" evidence="13">
    <location>
        <begin position="94"/>
        <end position="117"/>
    </location>
</feature>
<comment type="similarity">
    <text evidence="13">Belongs to the NiCoT transporter (TC 2.A.52) family.</text>
</comment>
<feature type="transmembrane region" description="Helical" evidence="13">
    <location>
        <begin position="241"/>
        <end position="266"/>
    </location>
</feature>
<dbReference type="Pfam" id="PF03824">
    <property type="entry name" value="NicO"/>
    <property type="match status" value="1"/>
</dbReference>
<feature type="transmembrane region" description="Helical" evidence="13">
    <location>
        <begin position="137"/>
        <end position="155"/>
    </location>
</feature>
<evidence type="ECO:0000256" key="7">
    <source>
        <dbReference type="ARBA" id="ARBA00022692"/>
    </source>
</evidence>
<evidence type="ECO:0000256" key="10">
    <source>
        <dbReference type="ARBA" id="ARBA00023112"/>
    </source>
</evidence>
<dbReference type="GO" id="GO:0015099">
    <property type="term" value="F:nickel cation transmembrane transporter activity"/>
    <property type="evidence" value="ECO:0007669"/>
    <property type="project" value="UniProtKB-UniRule"/>
</dbReference>
<dbReference type="GO" id="GO:0010045">
    <property type="term" value="P:response to nickel cation"/>
    <property type="evidence" value="ECO:0007669"/>
    <property type="project" value="TreeGrafter"/>
</dbReference>
<name>A0A1J0WKS5_9RHOB</name>
<dbReference type="Proteomes" id="UP000181897">
    <property type="component" value="Chromosome"/>
</dbReference>
<dbReference type="GO" id="GO:0006824">
    <property type="term" value="P:cobalt ion transport"/>
    <property type="evidence" value="ECO:0007669"/>
    <property type="project" value="UniProtKB-KW"/>
</dbReference>
<evidence type="ECO:0000256" key="9">
    <source>
        <dbReference type="ARBA" id="ARBA00023065"/>
    </source>
</evidence>
<evidence type="ECO:0000256" key="8">
    <source>
        <dbReference type="ARBA" id="ARBA00022989"/>
    </source>
</evidence>
<keyword evidence="5" id="KW-1003">Cell membrane</keyword>
<proteinExistence type="inferred from homology"/>
<evidence type="ECO:0000256" key="11">
    <source>
        <dbReference type="ARBA" id="ARBA00023136"/>
    </source>
</evidence>
<evidence type="ECO:0000256" key="13">
    <source>
        <dbReference type="RuleBase" id="RU362101"/>
    </source>
</evidence>
<dbReference type="InterPro" id="IPR051224">
    <property type="entry name" value="NiCoT_RcnA"/>
</dbReference>
<keyword evidence="10" id="KW-0921">Nickel transport</keyword>
<dbReference type="EMBL" id="CP018076">
    <property type="protein sequence ID" value="APE44927.1"/>
    <property type="molecule type" value="Genomic_DNA"/>
</dbReference>
<evidence type="ECO:0000256" key="12">
    <source>
        <dbReference type="ARBA" id="ARBA00023285"/>
    </source>
</evidence>
<dbReference type="RefSeq" id="WP_071973273.1">
    <property type="nucleotide sequence ID" value="NZ_CP018076.1"/>
</dbReference>
<keyword evidence="15" id="KW-1185">Reference proteome</keyword>
<keyword evidence="3" id="KW-0171">Cobalt transport</keyword>
<dbReference type="STRING" id="1917485.BOO69_17070"/>
<dbReference type="AlphaFoldDB" id="A0A1J0WKS5"/>
<feature type="transmembrane region" description="Helical" evidence="13">
    <location>
        <begin position="287"/>
        <end position="306"/>
    </location>
</feature>
<feature type="transmembrane region" description="Helical" evidence="13">
    <location>
        <begin position="56"/>
        <end position="74"/>
    </location>
</feature>
<dbReference type="KEGG" id="suam:BOO69_17070"/>
<evidence type="ECO:0000256" key="5">
    <source>
        <dbReference type="ARBA" id="ARBA00022475"/>
    </source>
</evidence>
<evidence type="ECO:0000313" key="15">
    <source>
        <dbReference type="Proteomes" id="UP000181897"/>
    </source>
</evidence>
<evidence type="ECO:0000313" key="14">
    <source>
        <dbReference type="EMBL" id="APE44927.1"/>
    </source>
</evidence>
<evidence type="ECO:0000256" key="6">
    <source>
        <dbReference type="ARBA" id="ARBA00022596"/>
    </source>
</evidence>
<comment type="subcellular location">
    <subcellularLocation>
        <location evidence="2 13">Cell membrane</location>
        <topology evidence="2 13">Multi-pass membrane protein</topology>
    </subcellularLocation>
</comment>
<gene>
    <name evidence="14" type="ORF">BOO69_17070</name>
</gene>
<dbReference type="GO" id="GO:0032025">
    <property type="term" value="P:response to cobalt ion"/>
    <property type="evidence" value="ECO:0007669"/>
    <property type="project" value="TreeGrafter"/>
</dbReference>
<dbReference type="GO" id="GO:0005886">
    <property type="term" value="C:plasma membrane"/>
    <property type="evidence" value="ECO:0007669"/>
    <property type="project" value="UniProtKB-SubCell"/>
</dbReference>
<protein>
    <recommendedName>
        <fullName evidence="13">Nickel/cobalt efflux system</fullName>
    </recommendedName>
</protein>
<keyword evidence="4 13" id="KW-0813">Transport</keyword>